<dbReference type="PANTHER" id="PTHR35272:SF3">
    <property type="entry name" value="THIOL:DISULFIDE INTERCHANGE PROTEIN DSBC"/>
    <property type="match status" value="1"/>
</dbReference>
<feature type="domain" description="Thioredoxin-like fold" evidence="1">
    <location>
        <begin position="128"/>
        <end position="240"/>
    </location>
</feature>
<dbReference type="SUPFAM" id="SSF52833">
    <property type="entry name" value="Thioredoxin-like"/>
    <property type="match status" value="1"/>
</dbReference>
<protein>
    <recommendedName>
        <fullName evidence="1">Thioredoxin-like fold domain-containing protein</fullName>
    </recommendedName>
</protein>
<dbReference type="Gene3D" id="3.40.30.10">
    <property type="entry name" value="Glutaredoxin"/>
    <property type="match status" value="1"/>
</dbReference>
<evidence type="ECO:0000313" key="3">
    <source>
        <dbReference type="Proteomes" id="UP000218113"/>
    </source>
</evidence>
<dbReference type="Pfam" id="PF13098">
    <property type="entry name" value="Thioredoxin_2"/>
    <property type="match status" value="1"/>
</dbReference>
<evidence type="ECO:0000313" key="2">
    <source>
        <dbReference type="EMBL" id="PCI30931.1"/>
    </source>
</evidence>
<comment type="caution">
    <text evidence="2">The sequence shown here is derived from an EMBL/GenBank/DDBJ whole genome shotgun (WGS) entry which is preliminary data.</text>
</comment>
<proteinExistence type="predicted"/>
<reference evidence="3" key="1">
    <citation type="submission" date="2017-08" db="EMBL/GenBank/DDBJ databases">
        <title>A dynamic microbial community with high functional redundancy inhabits the cold, oxic subseafloor aquifer.</title>
        <authorList>
            <person name="Tully B.J."/>
            <person name="Wheat C.G."/>
            <person name="Glazer B.T."/>
            <person name="Huber J.A."/>
        </authorList>
    </citation>
    <scope>NUCLEOTIDE SEQUENCE [LARGE SCALE GENOMIC DNA]</scope>
</reference>
<evidence type="ECO:0000259" key="1">
    <source>
        <dbReference type="Pfam" id="PF13098"/>
    </source>
</evidence>
<gene>
    <name evidence="2" type="ORF">COB67_00305</name>
</gene>
<dbReference type="PANTHER" id="PTHR35272">
    <property type="entry name" value="THIOL:DISULFIDE INTERCHANGE PROTEIN DSBC-RELATED"/>
    <property type="match status" value="1"/>
</dbReference>
<dbReference type="InterPro" id="IPR036249">
    <property type="entry name" value="Thioredoxin-like_sf"/>
</dbReference>
<accession>A0A2A4TC50</accession>
<dbReference type="Proteomes" id="UP000218113">
    <property type="component" value="Unassembled WGS sequence"/>
</dbReference>
<dbReference type="InterPro" id="IPR012336">
    <property type="entry name" value="Thioredoxin-like_fold"/>
</dbReference>
<dbReference type="EMBL" id="NVSR01000001">
    <property type="protein sequence ID" value="PCI30931.1"/>
    <property type="molecule type" value="Genomic_DNA"/>
</dbReference>
<name>A0A2A4TC50_9DELT</name>
<dbReference type="InterPro" id="IPR051470">
    <property type="entry name" value="Thiol:disulfide_interchange"/>
</dbReference>
<dbReference type="AlphaFoldDB" id="A0A2A4TC50"/>
<organism evidence="2 3">
    <name type="scientific">SAR324 cluster bacterium</name>
    <dbReference type="NCBI Taxonomy" id="2024889"/>
    <lineage>
        <taxon>Bacteria</taxon>
        <taxon>Deltaproteobacteria</taxon>
        <taxon>SAR324 cluster</taxon>
    </lineage>
</organism>
<sequence>MKFFFIFIFSAILAFSSEEAKLVPLEKFNKLKIFTDPNFELVSAIEFNKGYLLRGIGHDKNGFKMAEMFVPQDLKSITIGKTLNSNGKKGYTAPVTKEGEKIINNFKEKYLITNLESLKRNAAFVYGTGKEEYFLVTDPDCPYCKRFDKMIEPIADKIKLYVYLENLNIQGHEKASVQRILSYPRNDRGTELSKHFNQGKIKVLKGFSSSNKIVEEFESSKKNTAIFMKQFNVRGTPSLIDVYGSPKDLNSLIQAHKKTSSISPQVLKQLRDMNMGVGFGKNITKYIFAKAYGSHLTFFSSSYFNDLKKQGVYVILQADKGNEFQIKNALYFVSSKNKQTALKKVTEGLVNNKDISIKEIINNNQSAAASYMMSIYKYQFMKKNETVLIFDKNGNSLDIGNIL</sequence>